<dbReference type="GO" id="GO:0045505">
    <property type="term" value="F:dynein intermediate chain binding"/>
    <property type="evidence" value="ECO:0007669"/>
    <property type="project" value="TreeGrafter"/>
</dbReference>
<evidence type="ECO:0000313" key="3">
    <source>
        <dbReference type="EnsemblMetazoa" id="XP_038049658.1"/>
    </source>
</evidence>
<dbReference type="OMA" id="CVACLGQ"/>
<dbReference type="OrthoDB" id="10248487at2759"/>
<dbReference type="AlphaFoldDB" id="A0A913ZD01"/>
<dbReference type="Gene3D" id="3.30.1140.40">
    <property type="entry name" value="Tctex-1"/>
    <property type="match status" value="1"/>
</dbReference>
<dbReference type="GeneID" id="119723167"/>
<evidence type="ECO:0000313" key="4">
    <source>
        <dbReference type="Proteomes" id="UP000887568"/>
    </source>
</evidence>
<comment type="similarity">
    <text evidence="1">Belongs to the dynein light chain Tctex-type family.</text>
</comment>
<accession>A0A913ZD01</accession>
<evidence type="ECO:0000256" key="1">
    <source>
        <dbReference type="ARBA" id="ARBA00005361"/>
    </source>
</evidence>
<dbReference type="EnsemblMetazoa" id="XM_038193730.1">
    <property type="protein sequence ID" value="XP_038049658.1"/>
    <property type="gene ID" value="LOC119723167"/>
</dbReference>
<dbReference type="PANTHER" id="PTHR21255">
    <property type="entry name" value="T-COMPLEX-ASSOCIATED-TESTIS-EXPRESSED 1/ DYNEIN LIGHT CHAIN"/>
    <property type="match status" value="1"/>
</dbReference>
<dbReference type="GO" id="GO:0005737">
    <property type="term" value="C:cytoplasm"/>
    <property type="evidence" value="ECO:0007669"/>
    <property type="project" value="TreeGrafter"/>
</dbReference>
<dbReference type="GO" id="GO:0007018">
    <property type="term" value="P:microtubule-based movement"/>
    <property type="evidence" value="ECO:0007669"/>
    <property type="project" value="TreeGrafter"/>
</dbReference>
<dbReference type="CDD" id="cd21451">
    <property type="entry name" value="DLC-like_TCTEX1D"/>
    <property type="match status" value="1"/>
</dbReference>
<dbReference type="PANTHER" id="PTHR21255:SF27">
    <property type="entry name" value="DYNEIN LIGHT CHAIN TCTEX-TYPE PROTEIN 2"/>
    <property type="match status" value="1"/>
</dbReference>
<dbReference type="Pfam" id="PF03645">
    <property type="entry name" value="Tctex-1"/>
    <property type="match status" value="1"/>
</dbReference>
<feature type="region of interest" description="Disordered" evidence="2">
    <location>
        <begin position="1"/>
        <end position="128"/>
    </location>
</feature>
<feature type="compositionally biased region" description="Basic and acidic residues" evidence="2">
    <location>
        <begin position="24"/>
        <end position="34"/>
    </location>
</feature>
<sequence>MTEHVEQKPRRKTSVYTRPNQADLVHHTGVDQHGEGGASHQLEGRSRKVSFGSTGRPRNISVGSSEGADLIMRNRKHSVGDPDRSRKISTSRRTLSVEERGWGTDSGSITARGASASLPKPNTYRMNPERPFREKAVREVIENVLEDMDDVRYESPSIMAAKARSISDTVKQRVKLIGFDRYKLVCVACLGQKKGQEVQDVGRCLWDATKDGFVSVAYENATLFVVVSVYAVYQE</sequence>
<keyword evidence="4" id="KW-1185">Reference proteome</keyword>
<dbReference type="RefSeq" id="XP_038049658.1">
    <property type="nucleotide sequence ID" value="XM_038193730.1"/>
</dbReference>
<dbReference type="InterPro" id="IPR005334">
    <property type="entry name" value="Tctex-1-like"/>
</dbReference>
<reference evidence="3" key="1">
    <citation type="submission" date="2022-11" db="UniProtKB">
        <authorList>
            <consortium name="EnsemblMetazoa"/>
        </authorList>
    </citation>
    <scope>IDENTIFICATION</scope>
</reference>
<dbReference type="GO" id="GO:0005868">
    <property type="term" value="C:cytoplasmic dynein complex"/>
    <property type="evidence" value="ECO:0007669"/>
    <property type="project" value="TreeGrafter"/>
</dbReference>
<name>A0A913ZD01_PATMI</name>
<organism evidence="3 4">
    <name type="scientific">Patiria miniata</name>
    <name type="common">Bat star</name>
    <name type="synonym">Asterina miniata</name>
    <dbReference type="NCBI Taxonomy" id="46514"/>
    <lineage>
        <taxon>Eukaryota</taxon>
        <taxon>Metazoa</taxon>
        <taxon>Echinodermata</taxon>
        <taxon>Eleutherozoa</taxon>
        <taxon>Asterozoa</taxon>
        <taxon>Asteroidea</taxon>
        <taxon>Valvatacea</taxon>
        <taxon>Valvatida</taxon>
        <taxon>Asterinidae</taxon>
        <taxon>Patiria</taxon>
    </lineage>
</organism>
<dbReference type="Proteomes" id="UP000887568">
    <property type="component" value="Unplaced"/>
</dbReference>
<protein>
    <submittedName>
        <fullName evidence="3">Uncharacterized protein</fullName>
    </submittedName>
</protein>
<evidence type="ECO:0000256" key="2">
    <source>
        <dbReference type="SAM" id="MobiDB-lite"/>
    </source>
</evidence>
<dbReference type="InterPro" id="IPR038586">
    <property type="entry name" value="Tctex-1-like_sf"/>
</dbReference>
<proteinExistence type="inferred from homology"/>